<name>A0A2N5XUW9_9HYPH</name>
<evidence type="ECO:0000313" key="2">
    <source>
        <dbReference type="Proteomes" id="UP000234881"/>
    </source>
</evidence>
<dbReference type="PANTHER" id="PTHR43881:SF5">
    <property type="entry name" value="GAMMA-GLUTAMYLTRANSPEPTIDASE"/>
    <property type="match status" value="1"/>
</dbReference>
<keyword evidence="2" id="KW-1185">Reference proteome</keyword>
<sequence>MVTSPCAKASKAGADILKRGGNAIEAGVAMAGVLAVTQPHFCGIGGDAVWMVADDTGRRTSLLGIGQAARDLTSGHPIATRGQGSTLTTACAVDSWSAALSYSKTHWSGSLNLGELLEPAILFATEGYAVSPSQVHWLDFRAEAIAGWPGFSEIFMPSGQAPEAGSLFRQPQLGKSLEAIAMEGARTFYEGELGARIAAGLKTVGSPLTQRDLADTRTRCAQPIHTDYRGITLLAPPAPTQGITTLQAMGVLSAFDVGRLKEGGADHFHLAVEAIKQAFLERSGVADPDYSQCDMASMLSAANLQKMAGGVSSNQALAWPHLYRQGDTVHFAVTDASGRCVSVLQSIYYDWGSGVIAGDTGILWQNRGAAFSTDPTSPNALQSGKRPFYTLNPGIALKGDKPYLLYGTQGADGQPQTLVMLLSRLIDFEMAPLDALRRPRFLLGKTFSDSSDSLKIEADAGEETLSRLAAMGHQVSPIEAQSPLAGQAGIIHIDQDGWVNGAHDTRSDGAALKVG</sequence>
<dbReference type="PRINTS" id="PR01210">
    <property type="entry name" value="GGTRANSPTASE"/>
</dbReference>
<accession>A0A2N5XUW9</accession>
<dbReference type="Pfam" id="PF01019">
    <property type="entry name" value="G_glu_transpept"/>
    <property type="match status" value="1"/>
</dbReference>
<dbReference type="PANTHER" id="PTHR43881">
    <property type="entry name" value="GAMMA-GLUTAMYLTRANSPEPTIDASE (AFU_ORTHOLOGUE AFUA_4G13580)"/>
    <property type="match status" value="1"/>
</dbReference>
<dbReference type="Gene3D" id="1.10.246.130">
    <property type="match status" value="1"/>
</dbReference>
<gene>
    <name evidence="1" type="ORF">C0081_05530</name>
</gene>
<evidence type="ECO:0000313" key="1">
    <source>
        <dbReference type="EMBL" id="PLW78312.1"/>
    </source>
</evidence>
<dbReference type="Gene3D" id="3.60.20.40">
    <property type="match status" value="1"/>
</dbReference>
<dbReference type="InterPro" id="IPR043138">
    <property type="entry name" value="GGT_lsub"/>
</dbReference>
<dbReference type="SUPFAM" id="SSF56235">
    <property type="entry name" value="N-terminal nucleophile aminohydrolases (Ntn hydrolases)"/>
    <property type="match status" value="1"/>
</dbReference>
<comment type="caution">
    <text evidence="1">The sequence shown here is derived from an EMBL/GenBank/DDBJ whole genome shotgun (WGS) entry which is preliminary data.</text>
</comment>
<dbReference type="EMBL" id="PKUQ01000009">
    <property type="protein sequence ID" value="PLW78312.1"/>
    <property type="molecule type" value="Genomic_DNA"/>
</dbReference>
<proteinExistence type="predicted"/>
<dbReference type="Proteomes" id="UP000234881">
    <property type="component" value="Unassembled WGS sequence"/>
</dbReference>
<dbReference type="InterPro" id="IPR052896">
    <property type="entry name" value="GGT-like_enzyme"/>
</dbReference>
<dbReference type="OrthoDB" id="9781342at2"/>
<keyword evidence="1" id="KW-0808">Transferase</keyword>
<dbReference type="InterPro" id="IPR029055">
    <property type="entry name" value="Ntn_hydrolases_N"/>
</dbReference>
<dbReference type="InterPro" id="IPR043137">
    <property type="entry name" value="GGT_ssub_C"/>
</dbReference>
<dbReference type="AlphaFoldDB" id="A0A2N5XUW9"/>
<reference evidence="1 2" key="1">
    <citation type="submission" date="2018-01" db="EMBL/GenBank/DDBJ databases">
        <title>The draft genome sequence of Cohaesibacter sp. H1304.</title>
        <authorList>
            <person name="Wang N.-N."/>
            <person name="Du Z.-J."/>
        </authorList>
    </citation>
    <scope>NUCLEOTIDE SEQUENCE [LARGE SCALE GENOMIC DNA]</scope>
    <source>
        <strain evidence="1 2">H1304</strain>
    </source>
</reference>
<organism evidence="1 2">
    <name type="scientific">Cohaesibacter celericrescens</name>
    <dbReference type="NCBI Taxonomy" id="2067669"/>
    <lineage>
        <taxon>Bacteria</taxon>
        <taxon>Pseudomonadati</taxon>
        <taxon>Pseudomonadota</taxon>
        <taxon>Alphaproteobacteria</taxon>
        <taxon>Hyphomicrobiales</taxon>
        <taxon>Cohaesibacteraceae</taxon>
    </lineage>
</organism>
<dbReference type="RefSeq" id="WP_101532808.1">
    <property type="nucleotide sequence ID" value="NZ_PKUQ01000009.1"/>
</dbReference>
<dbReference type="GO" id="GO:0016740">
    <property type="term" value="F:transferase activity"/>
    <property type="evidence" value="ECO:0007669"/>
    <property type="project" value="UniProtKB-KW"/>
</dbReference>
<protein>
    <submittedName>
        <fullName evidence="1">Gamma-glutamyltransferase</fullName>
    </submittedName>
</protein>